<evidence type="ECO:0000256" key="1">
    <source>
        <dbReference type="SAM" id="MobiDB-lite"/>
    </source>
</evidence>
<name>A0AAV4SNY8_CAEEX</name>
<dbReference type="Proteomes" id="UP001054945">
    <property type="component" value="Unassembled WGS sequence"/>
</dbReference>
<gene>
    <name evidence="2" type="ORF">CEXT_127931</name>
</gene>
<keyword evidence="3" id="KW-1185">Reference proteome</keyword>
<sequence>MTENRKKKTAPYPLTPSLEMDPRSLSLGQQTPSAEEGERVYLGEESLEKEKRGRTSGDKALLKKPIRACFRVEEKRGETFENFSRGIFPLLKEGTEDGAGIKWFVKVRNRS</sequence>
<dbReference type="EMBL" id="BPLR01010016">
    <property type="protein sequence ID" value="GIY36158.1"/>
    <property type="molecule type" value="Genomic_DNA"/>
</dbReference>
<protein>
    <submittedName>
        <fullName evidence="2">Uncharacterized protein</fullName>
    </submittedName>
</protein>
<comment type="caution">
    <text evidence="2">The sequence shown here is derived from an EMBL/GenBank/DDBJ whole genome shotgun (WGS) entry which is preliminary data.</text>
</comment>
<accession>A0AAV4SNY8</accession>
<reference evidence="2 3" key="1">
    <citation type="submission" date="2021-06" db="EMBL/GenBank/DDBJ databases">
        <title>Caerostris extrusa draft genome.</title>
        <authorList>
            <person name="Kono N."/>
            <person name="Arakawa K."/>
        </authorList>
    </citation>
    <scope>NUCLEOTIDE SEQUENCE [LARGE SCALE GENOMIC DNA]</scope>
</reference>
<feature type="region of interest" description="Disordered" evidence="1">
    <location>
        <begin position="1"/>
        <end position="58"/>
    </location>
</feature>
<proteinExistence type="predicted"/>
<feature type="compositionally biased region" description="Basic and acidic residues" evidence="1">
    <location>
        <begin position="36"/>
        <end position="58"/>
    </location>
</feature>
<evidence type="ECO:0000313" key="3">
    <source>
        <dbReference type="Proteomes" id="UP001054945"/>
    </source>
</evidence>
<dbReference type="AlphaFoldDB" id="A0AAV4SNY8"/>
<organism evidence="2 3">
    <name type="scientific">Caerostris extrusa</name>
    <name type="common">Bark spider</name>
    <name type="synonym">Caerostris bankana</name>
    <dbReference type="NCBI Taxonomy" id="172846"/>
    <lineage>
        <taxon>Eukaryota</taxon>
        <taxon>Metazoa</taxon>
        <taxon>Ecdysozoa</taxon>
        <taxon>Arthropoda</taxon>
        <taxon>Chelicerata</taxon>
        <taxon>Arachnida</taxon>
        <taxon>Araneae</taxon>
        <taxon>Araneomorphae</taxon>
        <taxon>Entelegynae</taxon>
        <taxon>Araneoidea</taxon>
        <taxon>Araneidae</taxon>
        <taxon>Caerostris</taxon>
    </lineage>
</organism>
<evidence type="ECO:0000313" key="2">
    <source>
        <dbReference type="EMBL" id="GIY36158.1"/>
    </source>
</evidence>